<keyword evidence="9" id="KW-0413">Isomerase</keyword>
<protein>
    <recommendedName>
        <fullName evidence="10">DNA 5'-3' helicase</fullName>
        <ecNumber evidence="10">5.6.2.3</ecNumber>
    </recommendedName>
</protein>
<evidence type="ECO:0000259" key="13">
    <source>
        <dbReference type="PROSITE" id="PS51199"/>
    </source>
</evidence>
<keyword evidence="8" id="KW-0238">DNA-binding</keyword>
<sequence length="440" mass="49542">MSKFSDIELEQSILLACVYNNEHIDTAASILKESDFALSLNARIFTFLKNKRRLGENTDLKQLKLNFLDIKDDFWNEFEIKNSMINVLDYCKTLKDLSIKDQLNALLSTTLGELANTQNTVEFTNSLSARIYNILSGVSNTSLKSASVAISEFYEELARVSSLIDKNIIGVDTGFSELNRLTKGFKAGELIILAARPGVGKTTFALNLALNALKKDCGVVFYSLETEAYKIMTKLISSHSSILLQDIITAQLDDIQQVELQESANYLSSKTFFTFDRGELNIEILRSSLRRLKEENPQISLCIIDYIQLMTSLNVNAPRHIQVSEISRGLKLLALELKIPILALSQVNRGVDSRTDKKLFLSDIRESGSIEQDADAIMFLYETQSKEENSEQSSSSRKITLDIAKNRSGDLKQMFLEFDAAKSRFRQIQFDNSPQNTISI</sequence>
<evidence type="ECO:0000256" key="10">
    <source>
        <dbReference type="ARBA" id="ARBA00044969"/>
    </source>
</evidence>
<evidence type="ECO:0000256" key="1">
    <source>
        <dbReference type="ARBA" id="ARBA00008428"/>
    </source>
</evidence>
<reference evidence="14 15" key="1">
    <citation type="submission" date="2020-07" db="EMBL/GenBank/DDBJ databases">
        <title>Transfer of Campylobacter canadensis to the novel genus Avispirillum gen. nov., that also includes two novel species recovered from migratory waterfowl: Avispirillum anseris sp. nov. and Avispirillum brantae sp. nov.</title>
        <authorList>
            <person name="Miller W.G."/>
            <person name="Chapman M.H."/>
            <person name="Yee E."/>
            <person name="Inglis G.D."/>
        </authorList>
    </citation>
    <scope>NUCLEOTIDE SEQUENCE [LARGE SCALE GENOMIC DNA]</scope>
    <source>
        <strain evidence="14 15">L283</strain>
    </source>
</reference>
<keyword evidence="15" id="KW-1185">Reference proteome</keyword>
<dbReference type="InterPro" id="IPR007693">
    <property type="entry name" value="DNA_helicase_DnaB-like_N"/>
</dbReference>
<dbReference type="PROSITE" id="PS50162">
    <property type="entry name" value="RECA_2"/>
    <property type="match status" value="1"/>
</dbReference>
<name>A0ABS7WTT7_9BACT</name>
<dbReference type="EMBL" id="JACGBB010000013">
    <property type="protein sequence ID" value="MBZ7987717.1"/>
    <property type="molecule type" value="Genomic_DNA"/>
</dbReference>
<dbReference type="PANTHER" id="PTHR30153">
    <property type="entry name" value="REPLICATIVE DNA HELICASE DNAB"/>
    <property type="match status" value="1"/>
</dbReference>
<accession>A0ABS7WTT7</accession>
<evidence type="ECO:0000313" key="14">
    <source>
        <dbReference type="EMBL" id="MBZ7987717.1"/>
    </source>
</evidence>
<evidence type="ECO:0000256" key="2">
    <source>
        <dbReference type="ARBA" id="ARBA00022515"/>
    </source>
</evidence>
<keyword evidence="3" id="KW-0235">DNA replication</keyword>
<dbReference type="InterPro" id="IPR036185">
    <property type="entry name" value="DNA_heli_DnaB-like_N_sf"/>
</dbReference>
<keyword evidence="5" id="KW-0378">Hydrolase</keyword>
<evidence type="ECO:0000256" key="6">
    <source>
        <dbReference type="ARBA" id="ARBA00022806"/>
    </source>
</evidence>
<dbReference type="Proteomes" id="UP000786183">
    <property type="component" value="Unassembled WGS sequence"/>
</dbReference>
<dbReference type="Pfam" id="PF03796">
    <property type="entry name" value="DnaB_C"/>
    <property type="match status" value="1"/>
</dbReference>
<evidence type="ECO:0000256" key="9">
    <source>
        <dbReference type="ARBA" id="ARBA00023235"/>
    </source>
</evidence>
<evidence type="ECO:0000256" key="5">
    <source>
        <dbReference type="ARBA" id="ARBA00022801"/>
    </source>
</evidence>
<dbReference type="InterPro" id="IPR020588">
    <property type="entry name" value="RecA_ATP-bd"/>
</dbReference>
<organism evidence="14 15">
    <name type="scientific">Campylobacter canadensis</name>
    <dbReference type="NCBI Taxonomy" id="449520"/>
    <lineage>
        <taxon>Bacteria</taxon>
        <taxon>Pseudomonadati</taxon>
        <taxon>Campylobacterota</taxon>
        <taxon>Epsilonproteobacteria</taxon>
        <taxon>Campylobacterales</taxon>
        <taxon>Campylobacteraceae</taxon>
        <taxon>Campylobacter</taxon>
    </lineage>
</organism>
<dbReference type="SMART" id="SM00382">
    <property type="entry name" value="AAA"/>
    <property type="match status" value="1"/>
</dbReference>
<dbReference type="Pfam" id="PF00772">
    <property type="entry name" value="DnaB"/>
    <property type="match status" value="1"/>
</dbReference>
<dbReference type="Gene3D" id="3.40.50.300">
    <property type="entry name" value="P-loop containing nucleotide triphosphate hydrolases"/>
    <property type="match status" value="1"/>
</dbReference>
<dbReference type="InterPro" id="IPR016136">
    <property type="entry name" value="DNA_helicase_N/primase_C"/>
</dbReference>
<keyword evidence="4" id="KW-0547">Nucleotide-binding</keyword>
<dbReference type="SUPFAM" id="SSF48024">
    <property type="entry name" value="N-terminal domain of DnaB helicase"/>
    <property type="match status" value="1"/>
</dbReference>
<gene>
    <name evidence="14" type="ORF">AVCANL283_06335</name>
</gene>
<dbReference type="RefSeq" id="WP_172232002.1">
    <property type="nucleotide sequence ID" value="NZ_CP035946.1"/>
</dbReference>
<evidence type="ECO:0000256" key="3">
    <source>
        <dbReference type="ARBA" id="ARBA00022705"/>
    </source>
</evidence>
<feature type="domain" description="RecA family profile 1" evidence="12">
    <location>
        <begin position="167"/>
        <end position="347"/>
    </location>
</feature>
<evidence type="ECO:0000256" key="8">
    <source>
        <dbReference type="ARBA" id="ARBA00023125"/>
    </source>
</evidence>
<keyword evidence="6" id="KW-0347">Helicase</keyword>
<proteinExistence type="inferred from homology"/>
<evidence type="ECO:0000259" key="12">
    <source>
        <dbReference type="PROSITE" id="PS50162"/>
    </source>
</evidence>
<dbReference type="EC" id="5.6.2.3" evidence="10"/>
<evidence type="ECO:0000313" key="15">
    <source>
        <dbReference type="Proteomes" id="UP000786183"/>
    </source>
</evidence>
<evidence type="ECO:0000256" key="7">
    <source>
        <dbReference type="ARBA" id="ARBA00022840"/>
    </source>
</evidence>
<dbReference type="InterPro" id="IPR003593">
    <property type="entry name" value="AAA+_ATPase"/>
</dbReference>
<feature type="domain" description="SF4 helicase" evidence="13">
    <location>
        <begin position="164"/>
        <end position="432"/>
    </location>
</feature>
<evidence type="ECO:0000256" key="4">
    <source>
        <dbReference type="ARBA" id="ARBA00022741"/>
    </source>
</evidence>
<keyword evidence="7" id="KW-0067">ATP-binding</keyword>
<dbReference type="PROSITE" id="PS51199">
    <property type="entry name" value="SF4_HELICASE"/>
    <property type="match status" value="1"/>
</dbReference>
<dbReference type="InterPro" id="IPR027417">
    <property type="entry name" value="P-loop_NTPase"/>
</dbReference>
<comment type="catalytic activity">
    <reaction evidence="11">
        <text>ATP + H2O = ADP + phosphate + H(+)</text>
        <dbReference type="Rhea" id="RHEA:13065"/>
        <dbReference type="ChEBI" id="CHEBI:15377"/>
        <dbReference type="ChEBI" id="CHEBI:15378"/>
        <dbReference type="ChEBI" id="CHEBI:30616"/>
        <dbReference type="ChEBI" id="CHEBI:43474"/>
        <dbReference type="ChEBI" id="CHEBI:456216"/>
        <dbReference type="EC" id="5.6.2.3"/>
    </reaction>
</comment>
<comment type="caution">
    <text evidence="14">The sequence shown here is derived from an EMBL/GenBank/DDBJ whole genome shotgun (WGS) entry which is preliminary data.</text>
</comment>
<evidence type="ECO:0000256" key="11">
    <source>
        <dbReference type="ARBA" id="ARBA00048954"/>
    </source>
</evidence>
<dbReference type="Gene3D" id="1.10.860.10">
    <property type="entry name" value="DNAb Helicase, Chain A"/>
    <property type="match status" value="1"/>
</dbReference>
<keyword evidence="2" id="KW-0639">Primosome</keyword>
<comment type="similarity">
    <text evidence="1">Belongs to the helicase family. DnaB subfamily.</text>
</comment>
<dbReference type="InterPro" id="IPR007694">
    <property type="entry name" value="DNA_helicase_DnaB-like_C"/>
</dbReference>
<dbReference type="PANTHER" id="PTHR30153:SF2">
    <property type="entry name" value="REPLICATIVE DNA HELICASE"/>
    <property type="match status" value="1"/>
</dbReference>
<dbReference type="SUPFAM" id="SSF52540">
    <property type="entry name" value="P-loop containing nucleoside triphosphate hydrolases"/>
    <property type="match status" value="1"/>
</dbReference>